<name>A0AAV7YKK5_9EUKA</name>
<proteinExistence type="predicted"/>
<comment type="caution">
    <text evidence="1">The sequence shown here is derived from an EMBL/GenBank/DDBJ whole genome shotgun (WGS) entry which is preliminary data.</text>
</comment>
<accession>A0AAV7YKK5</accession>
<organism evidence="1 2">
    <name type="scientific">Anaeramoeba flamelloides</name>
    <dbReference type="NCBI Taxonomy" id="1746091"/>
    <lineage>
        <taxon>Eukaryota</taxon>
        <taxon>Metamonada</taxon>
        <taxon>Anaeramoebidae</taxon>
        <taxon>Anaeramoeba</taxon>
    </lineage>
</organism>
<reference evidence="1" key="1">
    <citation type="submission" date="2022-08" db="EMBL/GenBank/DDBJ databases">
        <title>Novel sulphate-reducing endosymbionts in the free-living metamonad Anaeramoeba.</title>
        <authorList>
            <person name="Jerlstrom-Hultqvist J."/>
            <person name="Cepicka I."/>
            <person name="Gallot-Lavallee L."/>
            <person name="Salas-Leiva D."/>
            <person name="Curtis B.A."/>
            <person name="Zahonova K."/>
            <person name="Pipaliya S."/>
            <person name="Dacks J."/>
            <person name="Roger A.J."/>
        </authorList>
    </citation>
    <scope>NUCLEOTIDE SEQUENCE</scope>
    <source>
        <strain evidence="1">Busselton2</strain>
    </source>
</reference>
<gene>
    <name evidence="1" type="ORF">M0812_23387</name>
</gene>
<evidence type="ECO:0000313" key="2">
    <source>
        <dbReference type="Proteomes" id="UP001146793"/>
    </source>
</evidence>
<dbReference type="Proteomes" id="UP001146793">
    <property type="component" value="Unassembled WGS sequence"/>
</dbReference>
<protein>
    <submittedName>
        <fullName evidence="1">Uncharacterized protein</fullName>
    </submittedName>
</protein>
<evidence type="ECO:0000313" key="1">
    <source>
        <dbReference type="EMBL" id="KAJ3430381.1"/>
    </source>
</evidence>
<dbReference type="EMBL" id="JANTQA010000051">
    <property type="protein sequence ID" value="KAJ3430381.1"/>
    <property type="molecule type" value="Genomic_DNA"/>
</dbReference>
<sequence length="690" mass="83362">MKSLNKTKILIKLAKELYYQIWFRNKKEMESLSQELERCIINRNNSFGKMKEQRQENKDNSSIQHSLNFEDEDDEIKRIENEYENEKTFFEVFGKKKKVLSYLNSGYEKIIYLIGSQKNGYNHGLIKLFPSYLLLISVQSRICFGFNKLTKIISQSNNSILIQLLPKKRIIIQFELNSQLKQFHQNLEKFLSIIHKMNINKNSKVDKHKEYNDDEPRNKNIPILGINCWNIKLYDLKNNEINLKIYLSKKSCSFLKYNIKNDQIESIWERFSFYNQKKNHKEYELSNKILFFWNNLKNDTIFVKIFLSKEYFLKFKNVQELNQFTDLYKSHLQASKTEIEKQNFENKIEQININDEKLGKFNVSIINENNRKRACKSELKITTQKIIIKPNNLKNNKIINFKYSNQIKIKNSPLFIKECDLIISKDTKFRIRSSSLEEKYKLIRAVKLMKNKRINVVSNIIRMNTKNSNKEMNTNKKKRKKNEWQITYPEEKTIFLTGTIETLKDKFVLCQNRANGLNQSKNTVPQKYLNTRQIFHRCLYDNTQIILLFEYEWIIIKFNSLNENKQFVKQFRQMKNQYLKKLEIERKKKTFKIKASTNLKVEPYQEMDLYLDHTFTAFYPNYKEKKNNDQNKYINFFKVNNKKTKLKFENEKIMQFEYTQTFRTKYVLFTLIDPQSKDQFIKLWKSFTKK</sequence>
<dbReference type="AlphaFoldDB" id="A0AAV7YKK5"/>